<proteinExistence type="predicted"/>
<gene>
    <name evidence="1" type="ORF">L5515_005326</name>
</gene>
<sequence>MDSGKFLPIFSQNFANFIPINLPYFVKKILPKFRLKRKSAVDVQRVDFTLILGFQHSGGIKLRHQICDWGDQIRDRKKLNFRHSQDDAFTTWITQKCQFPT</sequence>
<dbReference type="EMBL" id="CP092622">
    <property type="protein sequence ID" value="UMM25553.1"/>
    <property type="molecule type" value="Genomic_DNA"/>
</dbReference>
<dbReference type="AlphaFoldDB" id="A0AAE9EPV0"/>
<dbReference type="Proteomes" id="UP000829354">
    <property type="component" value="Chromosome III"/>
</dbReference>
<protein>
    <submittedName>
        <fullName evidence="1">Uncharacterized protein</fullName>
    </submittedName>
</protein>
<keyword evidence="2" id="KW-1185">Reference proteome</keyword>
<evidence type="ECO:0000313" key="1">
    <source>
        <dbReference type="EMBL" id="UMM25553.1"/>
    </source>
</evidence>
<organism evidence="1 2">
    <name type="scientific">Caenorhabditis briggsae</name>
    <dbReference type="NCBI Taxonomy" id="6238"/>
    <lineage>
        <taxon>Eukaryota</taxon>
        <taxon>Metazoa</taxon>
        <taxon>Ecdysozoa</taxon>
        <taxon>Nematoda</taxon>
        <taxon>Chromadorea</taxon>
        <taxon>Rhabditida</taxon>
        <taxon>Rhabditina</taxon>
        <taxon>Rhabditomorpha</taxon>
        <taxon>Rhabditoidea</taxon>
        <taxon>Rhabditidae</taxon>
        <taxon>Peloderinae</taxon>
        <taxon>Caenorhabditis</taxon>
    </lineage>
</organism>
<name>A0AAE9EPV0_CAEBR</name>
<accession>A0AAE9EPV0</accession>
<evidence type="ECO:0000313" key="2">
    <source>
        <dbReference type="Proteomes" id="UP000829354"/>
    </source>
</evidence>
<reference evidence="1 2" key="1">
    <citation type="submission" date="2022-04" db="EMBL/GenBank/DDBJ databases">
        <title>Chromosome-level reference genomes for two strains of Caenorhabditis briggsae: an improved platform for comparative genomics.</title>
        <authorList>
            <person name="Stevens L."/>
            <person name="Andersen E."/>
        </authorList>
    </citation>
    <scope>NUCLEOTIDE SEQUENCE [LARGE SCALE GENOMIC DNA]</scope>
    <source>
        <strain evidence="1">VX34</strain>
        <tissue evidence="1">Whole-organism</tissue>
    </source>
</reference>